<dbReference type="SUPFAM" id="SSF55021">
    <property type="entry name" value="ACT-like"/>
    <property type="match status" value="1"/>
</dbReference>
<dbReference type="CDD" id="cd04899">
    <property type="entry name" value="ACT_ACR-UUR-like_2"/>
    <property type="match status" value="1"/>
</dbReference>
<dbReference type="OrthoDB" id="9758038at2"/>
<dbReference type="RefSeq" id="WP_132206035.1">
    <property type="nucleotide sequence ID" value="NZ_SMKY01000488.1"/>
</dbReference>
<evidence type="ECO:0000313" key="3">
    <source>
        <dbReference type="EMBL" id="TDD61143.1"/>
    </source>
</evidence>
<dbReference type="PANTHER" id="PTHR47320">
    <property type="entry name" value="BIFUNCTIONAL URIDYLYLTRANSFERASE/URIDYLYL-REMOVING ENZYME"/>
    <property type="match status" value="1"/>
</dbReference>
<keyword evidence="1" id="KW-0378">Hydrolase</keyword>
<dbReference type="PROSITE" id="PS51671">
    <property type="entry name" value="ACT"/>
    <property type="match status" value="2"/>
</dbReference>
<dbReference type="GO" id="GO:0016787">
    <property type="term" value="F:hydrolase activity"/>
    <property type="evidence" value="ECO:0007669"/>
    <property type="project" value="UniProtKB-KW"/>
</dbReference>
<feature type="domain" description="ACT" evidence="2">
    <location>
        <begin position="138"/>
        <end position="208"/>
    </location>
</feature>
<name>A0A4R4ZQD1_9ACTN</name>
<reference evidence="3 4" key="1">
    <citation type="submission" date="2019-03" db="EMBL/GenBank/DDBJ databases">
        <title>Draft genome sequences of novel Actinobacteria.</title>
        <authorList>
            <person name="Sahin N."/>
            <person name="Ay H."/>
            <person name="Saygin H."/>
        </authorList>
    </citation>
    <scope>NUCLEOTIDE SEQUENCE [LARGE SCALE GENOMIC DNA]</scope>
    <source>
        <strain evidence="3 4">DSM 45941</strain>
    </source>
</reference>
<evidence type="ECO:0000259" key="2">
    <source>
        <dbReference type="PROSITE" id="PS51671"/>
    </source>
</evidence>
<proteinExistence type="predicted"/>
<protein>
    <submittedName>
        <fullName evidence="3">ACT domain-containing protein</fullName>
    </submittedName>
</protein>
<sequence>LALARHDGAAVRVIGSRITIAAPDRPGLLWRAAGVLALHRLAVKTARTTSTLPDPPADPPAPSGMAGTAVLEFTAVPEFGAPPDPAGLEADLRLMLAGRLDVAARLERRARSVRARPGATAAPPRVMIVDDASRTATVIEVRAHDRPGLLWRVGQALGACGLQVRAAQVDTLGAEAVDVFYVVDAKGRPIENATALAAVQKEVLTTLH</sequence>
<dbReference type="AlphaFoldDB" id="A0A4R4ZQD1"/>
<accession>A0A4R4ZQD1</accession>
<organism evidence="3 4">
    <name type="scientific">Actinomadura darangshiensis</name>
    <dbReference type="NCBI Taxonomy" id="705336"/>
    <lineage>
        <taxon>Bacteria</taxon>
        <taxon>Bacillati</taxon>
        <taxon>Actinomycetota</taxon>
        <taxon>Actinomycetes</taxon>
        <taxon>Streptosporangiales</taxon>
        <taxon>Thermomonosporaceae</taxon>
        <taxon>Actinomadura</taxon>
    </lineage>
</organism>
<dbReference type="InterPro" id="IPR045865">
    <property type="entry name" value="ACT-like_dom_sf"/>
</dbReference>
<evidence type="ECO:0000256" key="1">
    <source>
        <dbReference type="ARBA" id="ARBA00022801"/>
    </source>
</evidence>
<keyword evidence="4" id="KW-1185">Reference proteome</keyword>
<dbReference type="GO" id="GO:0008773">
    <property type="term" value="F:[protein-PII] uridylyltransferase activity"/>
    <property type="evidence" value="ECO:0007669"/>
    <property type="project" value="InterPro"/>
</dbReference>
<evidence type="ECO:0000313" key="4">
    <source>
        <dbReference type="Proteomes" id="UP000295578"/>
    </source>
</evidence>
<dbReference type="InterPro" id="IPR010043">
    <property type="entry name" value="UTase/UR"/>
</dbReference>
<comment type="caution">
    <text evidence="3">The sequence shown here is derived from an EMBL/GenBank/DDBJ whole genome shotgun (WGS) entry which is preliminary data.</text>
</comment>
<dbReference type="Pfam" id="PF01842">
    <property type="entry name" value="ACT"/>
    <property type="match status" value="1"/>
</dbReference>
<feature type="domain" description="ACT" evidence="2">
    <location>
        <begin position="17"/>
        <end position="111"/>
    </location>
</feature>
<dbReference type="InterPro" id="IPR002912">
    <property type="entry name" value="ACT_dom"/>
</dbReference>
<dbReference type="EMBL" id="SMKY01000488">
    <property type="protein sequence ID" value="TDD61143.1"/>
    <property type="molecule type" value="Genomic_DNA"/>
</dbReference>
<dbReference type="PANTHER" id="PTHR47320:SF1">
    <property type="entry name" value="BIFUNCTIONAL URIDYLYLTRANSFERASE_URIDYLYL-REMOVING ENZYME"/>
    <property type="match status" value="1"/>
</dbReference>
<feature type="non-terminal residue" evidence="3">
    <location>
        <position position="1"/>
    </location>
</feature>
<gene>
    <name evidence="3" type="ORF">E1293_45165</name>
</gene>
<dbReference type="Proteomes" id="UP000295578">
    <property type="component" value="Unassembled WGS sequence"/>
</dbReference>